<keyword evidence="5" id="KW-1185">Reference proteome</keyword>
<dbReference type="SUPFAM" id="SSF50978">
    <property type="entry name" value="WD40 repeat-like"/>
    <property type="match status" value="1"/>
</dbReference>
<feature type="non-terminal residue" evidence="4">
    <location>
        <position position="1"/>
    </location>
</feature>
<dbReference type="PROSITE" id="PS50082">
    <property type="entry name" value="WD_REPEATS_2"/>
    <property type="match status" value="1"/>
</dbReference>
<dbReference type="SUPFAM" id="SSF81383">
    <property type="entry name" value="F-box domain"/>
    <property type="match status" value="1"/>
</dbReference>
<proteinExistence type="predicted"/>
<organism evidence="4 5">
    <name type="scientific">Piaya cayana</name>
    <name type="common">Common squirrel cuckoo</name>
    <dbReference type="NCBI Taxonomy" id="33601"/>
    <lineage>
        <taxon>Eukaryota</taxon>
        <taxon>Metazoa</taxon>
        <taxon>Chordata</taxon>
        <taxon>Craniata</taxon>
        <taxon>Vertebrata</taxon>
        <taxon>Euteleostomi</taxon>
        <taxon>Archelosauria</taxon>
        <taxon>Archosauria</taxon>
        <taxon>Dinosauria</taxon>
        <taxon>Saurischia</taxon>
        <taxon>Theropoda</taxon>
        <taxon>Coelurosauria</taxon>
        <taxon>Aves</taxon>
        <taxon>Neognathae</taxon>
        <taxon>Neoaves</taxon>
        <taxon>Otidimorphae</taxon>
        <taxon>Cuculiformes</taxon>
        <taxon>Coccyzidae</taxon>
        <taxon>Piaya</taxon>
    </lineage>
</organism>
<dbReference type="SMART" id="SM00256">
    <property type="entry name" value="FBOX"/>
    <property type="match status" value="1"/>
</dbReference>
<dbReference type="PANTHER" id="PTHR14381">
    <property type="entry name" value="DACTYLIN"/>
    <property type="match status" value="1"/>
</dbReference>
<dbReference type="EMBL" id="WAAB01016500">
    <property type="protein sequence ID" value="NWH77744.1"/>
    <property type="molecule type" value="Genomic_DNA"/>
</dbReference>
<dbReference type="InterPro" id="IPR001810">
    <property type="entry name" value="F-box_dom"/>
</dbReference>
<evidence type="ECO:0000313" key="4">
    <source>
        <dbReference type="EMBL" id="NWH77744.1"/>
    </source>
</evidence>
<protein>
    <submittedName>
        <fullName evidence="4">FBXW4 protein</fullName>
    </submittedName>
</protein>
<evidence type="ECO:0000256" key="1">
    <source>
        <dbReference type="PROSITE-ProRule" id="PRU00221"/>
    </source>
</evidence>
<evidence type="ECO:0000256" key="2">
    <source>
        <dbReference type="SAM" id="SignalP"/>
    </source>
</evidence>
<comment type="caution">
    <text evidence="4">The sequence shown here is derived from an EMBL/GenBank/DDBJ whole genome shotgun (WGS) entry which is preliminary data.</text>
</comment>
<keyword evidence="2" id="KW-0732">Signal</keyword>
<dbReference type="PANTHER" id="PTHR14381:SF1">
    <property type="entry name" value="F-BOX_WD REPEAT-CONTAINING PROTEIN 4"/>
    <property type="match status" value="1"/>
</dbReference>
<dbReference type="OrthoDB" id="435188at2759"/>
<dbReference type="InterPro" id="IPR001680">
    <property type="entry name" value="WD40_rpt"/>
</dbReference>
<dbReference type="Gene3D" id="2.130.10.10">
    <property type="entry name" value="YVTN repeat-like/Quinoprotein amine dehydrogenase"/>
    <property type="match status" value="1"/>
</dbReference>
<feature type="repeat" description="WD" evidence="1">
    <location>
        <begin position="180"/>
        <end position="219"/>
    </location>
</feature>
<dbReference type="GO" id="GO:0031146">
    <property type="term" value="P:SCF-dependent proteasomal ubiquitin-dependent protein catabolic process"/>
    <property type="evidence" value="ECO:0007669"/>
    <property type="project" value="TreeGrafter"/>
</dbReference>
<accession>A0A850X7F7</accession>
<sequence>AARPAASPPSLWALPEELLLLICSYLDAQALGRLGQVCRRLRLLTGRDVLWKRIARSCLNSGFTQLGTDLAAGIPVKERVKVSQNWRHGRCRRETVLKWKCLMPWLELDGEYLYLSQAEDIQAYRLSPDCWGLERRPQTIFSGHQEDICRFVLVNSHIVSGGGDGNIVLHKIHSSYSVKFAAHEQEVNCVDFQGGLIVSGSRDRTAKVWSLSAGRTGQCLHTVQTEDRVWSIAISPLL</sequence>
<keyword evidence="1" id="KW-0853">WD repeat</keyword>
<dbReference type="CDD" id="cd20090">
    <property type="entry name" value="F-box_FBXW4"/>
    <property type="match status" value="1"/>
</dbReference>
<name>A0A850X7F7_PIACA</name>
<dbReference type="InterPro" id="IPR015943">
    <property type="entry name" value="WD40/YVTN_repeat-like_dom_sf"/>
</dbReference>
<reference evidence="4" key="1">
    <citation type="submission" date="2019-09" db="EMBL/GenBank/DDBJ databases">
        <title>Bird 10,000 Genomes (B10K) Project - Family phase.</title>
        <authorList>
            <person name="Zhang G."/>
        </authorList>
    </citation>
    <scope>NUCLEOTIDE SEQUENCE</scope>
    <source>
        <strain evidence="4">B10K-DU-008-47</strain>
        <tissue evidence="4">Mixed tissue sample</tissue>
    </source>
</reference>
<dbReference type="InterPro" id="IPR036322">
    <property type="entry name" value="WD40_repeat_dom_sf"/>
</dbReference>
<dbReference type="Pfam" id="PF00400">
    <property type="entry name" value="WD40"/>
    <property type="match status" value="1"/>
</dbReference>
<feature type="domain" description="F-box" evidence="3">
    <location>
        <begin position="8"/>
        <end position="54"/>
    </location>
</feature>
<feature type="non-terminal residue" evidence="4">
    <location>
        <position position="238"/>
    </location>
</feature>
<dbReference type="FunFam" id="1.20.1280.50:FF:000031">
    <property type="entry name" value="F-box/WD repeat-containing protein 4 isoform X1"/>
    <property type="match status" value="1"/>
</dbReference>
<feature type="signal peptide" evidence="2">
    <location>
        <begin position="1"/>
        <end position="28"/>
    </location>
</feature>
<dbReference type="GO" id="GO:0019005">
    <property type="term" value="C:SCF ubiquitin ligase complex"/>
    <property type="evidence" value="ECO:0007669"/>
    <property type="project" value="TreeGrafter"/>
</dbReference>
<feature type="chain" id="PRO_5032792598" evidence="2">
    <location>
        <begin position="29"/>
        <end position="238"/>
    </location>
</feature>
<dbReference type="InterPro" id="IPR052301">
    <property type="entry name" value="SCF_F-box/WD-repeat"/>
</dbReference>
<gene>
    <name evidence="4" type="primary">Fbxw4</name>
    <name evidence="4" type="ORF">PIACAY_R08279</name>
</gene>
<dbReference type="InterPro" id="IPR036047">
    <property type="entry name" value="F-box-like_dom_sf"/>
</dbReference>
<evidence type="ECO:0000313" key="5">
    <source>
        <dbReference type="Proteomes" id="UP000653271"/>
    </source>
</evidence>
<dbReference type="AlphaFoldDB" id="A0A850X7F7"/>
<dbReference type="Gene3D" id="1.20.1280.50">
    <property type="match status" value="1"/>
</dbReference>
<dbReference type="Pfam" id="PF12937">
    <property type="entry name" value="F-box-like"/>
    <property type="match status" value="1"/>
</dbReference>
<dbReference type="SMART" id="SM00320">
    <property type="entry name" value="WD40"/>
    <property type="match status" value="2"/>
</dbReference>
<dbReference type="FunFam" id="2.130.10.10:FF:000376">
    <property type="entry name" value="F-box and WD repeat domain containing 4"/>
    <property type="match status" value="1"/>
</dbReference>
<dbReference type="PROSITE" id="PS50294">
    <property type="entry name" value="WD_REPEATS_REGION"/>
    <property type="match status" value="1"/>
</dbReference>
<dbReference type="Proteomes" id="UP000653271">
    <property type="component" value="Unassembled WGS sequence"/>
</dbReference>
<dbReference type="PROSITE" id="PS50181">
    <property type="entry name" value="FBOX"/>
    <property type="match status" value="1"/>
</dbReference>
<evidence type="ECO:0000259" key="3">
    <source>
        <dbReference type="PROSITE" id="PS50181"/>
    </source>
</evidence>